<reference evidence="1" key="2">
    <citation type="journal article" date="2015" name="Fish Shellfish Immunol.">
        <title>Early steps in the European eel (Anguilla anguilla)-Vibrio vulnificus interaction in the gills: Role of the RtxA13 toxin.</title>
        <authorList>
            <person name="Callol A."/>
            <person name="Pajuelo D."/>
            <person name="Ebbesson L."/>
            <person name="Teles M."/>
            <person name="MacKenzie S."/>
            <person name="Amaro C."/>
        </authorList>
    </citation>
    <scope>NUCLEOTIDE SEQUENCE</scope>
</reference>
<protein>
    <submittedName>
        <fullName evidence="1">Uncharacterized protein</fullName>
    </submittedName>
</protein>
<name>A0A0E9UMH2_ANGAN</name>
<accession>A0A0E9UMH2</accession>
<reference evidence="1" key="1">
    <citation type="submission" date="2014-11" db="EMBL/GenBank/DDBJ databases">
        <authorList>
            <person name="Amaro Gonzalez C."/>
        </authorList>
    </citation>
    <scope>NUCLEOTIDE SEQUENCE</scope>
</reference>
<dbReference type="EMBL" id="GBXM01041528">
    <property type="protein sequence ID" value="JAH67049.1"/>
    <property type="molecule type" value="Transcribed_RNA"/>
</dbReference>
<sequence length="50" mass="5853">MKHRPTSHQAKTCETGDGRQDLHQCRHTYLLPRFTYQVYSPTSRPALLPK</sequence>
<proteinExistence type="predicted"/>
<dbReference type="AlphaFoldDB" id="A0A0E9UMH2"/>
<evidence type="ECO:0000313" key="1">
    <source>
        <dbReference type="EMBL" id="JAH67049.1"/>
    </source>
</evidence>
<organism evidence="1">
    <name type="scientific">Anguilla anguilla</name>
    <name type="common">European freshwater eel</name>
    <name type="synonym">Muraena anguilla</name>
    <dbReference type="NCBI Taxonomy" id="7936"/>
    <lineage>
        <taxon>Eukaryota</taxon>
        <taxon>Metazoa</taxon>
        <taxon>Chordata</taxon>
        <taxon>Craniata</taxon>
        <taxon>Vertebrata</taxon>
        <taxon>Euteleostomi</taxon>
        <taxon>Actinopterygii</taxon>
        <taxon>Neopterygii</taxon>
        <taxon>Teleostei</taxon>
        <taxon>Anguilliformes</taxon>
        <taxon>Anguillidae</taxon>
        <taxon>Anguilla</taxon>
    </lineage>
</organism>